<name>A0A7W4FCG4_GLUDI</name>
<dbReference type="PANTHER" id="PTHR33546:SF1">
    <property type="entry name" value="LARGE, MULTIFUNCTIONAL SECRETED PROTEIN"/>
    <property type="match status" value="1"/>
</dbReference>
<dbReference type="InterPro" id="IPR011041">
    <property type="entry name" value="Quinoprot_gluc/sorb_DH_b-prop"/>
</dbReference>
<evidence type="ECO:0000256" key="1">
    <source>
        <dbReference type="SAM" id="SignalP"/>
    </source>
</evidence>
<dbReference type="RefSeq" id="WP_183115334.1">
    <property type="nucleotide sequence ID" value="NZ_JABEQG010000002.1"/>
</dbReference>
<reference evidence="3 4" key="1">
    <citation type="submission" date="2020-04" db="EMBL/GenBank/DDBJ databases">
        <title>Description of novel Gluconacetobacter.</title>
        <authorList>
            <person name="Sombolestani A."/>
        </authorList>
    </citation>
    <scope>NUCLEOTIDE SEQUENCE [LARGE SCALE GENOMIC DNA]</scope>
    <source>
        <strain evidence="3 4">LMG 7603</strain>
    </source>
</reference>
<evidence type="ECO:0000313" key="4">
    <source>
        <dbReference type="Proteomes" id="UP000550787"/>
    </source>
</evidence>
<feature type="signal peptide" evidence="1">
    <location>
        <begin position="1"/>
        <end position="24"/>
    </location>
</feature>
<sequence length="376" mass="40380">MPFRRAMSMLVLLGAMLAAAGTRAAPPVARLRLPPGFHVSVYTDQVPSAREMAIGARGTLFVGSMTAGAVYAVTDDGPGRGRRVRVVARGLTMPVGVAFRDGDLYISDVRDIVVLRGIEDRLDHPPAPQVAVPDLPWRVGDHGWKFIAFGPDGKLYVPIGAPCNICDVGHRFGRLMRMNPDGTGREDVAYGLRNSVGFTWQPGQPGQPGAGALWFTDNGRDLMGDDVPSDELNRVDHAGQSFGYPYCHQGDVPDPVFGRGHPCSDFTPPVLKLGAHVAALGLRFYTGSQFPAAWRGALLIAEHGSWNRSRLAGYRVMAVRFGPDGGVASSVPLIDGFQQDETPWGRPADVQPLPDGSVLVSDDLAGAIYRVTYGRN</sequence>
<keyword evidence="1" id="KW-0732">Signal</keyword>
<evidence type="ECO:0000259" key="2">
    <source>
        <dbReference type="Pfam" id="PF07995"/>
    </source>
</evidence>
<proteinExistence type="predicted"/>
<dbReference type="EMBL" id="JABEQG010000002">
    <property type="protein sequence ID" value="MBB2155082.1"/>
    <property type="molecule type" value="Genomic_DNA"/>
</dbReference>
<dbReference type="Proteomes" id="UP000550787">
    <property type="component" value="Unassembled WGS sequence"/>
</dbReference>
<gene>
    <name evidence="3" type="ORF">HLH33_01950</name>
</gene>
<protein>
    <submittedName>
        <fullName evidence="3">Sorbosone dehydrogenase family protein</fullName>
    </submittedName>
</protein>
<dbReference type="Gene3D" id="2.120.10.30">
    <property type="entry name" value="TolB, C-terminal domain"/>
    <property type="match status" value="1"/>
</dbReference>
<dbReference type="SUPFAM" id="SSF50952">
    <property type="entry name" value="Soluble quinoprotein glucose dehydrogenase"/>
    <property type="match status" value="1"/>
</dbReference>
<dbReference type="InterPro" id="IPR011042">
    <property type="entry name" value="6-blade_b-propeller_TolB-like"/>
</dbReference>
<accession>A0A7W4FCG4</accession>
<feature type="domain" description="Glucose/Sorbosone dehydrogenase" evidence="2">
    <location>
        <begin position="142"/>
        <end position="302"/>
    </location>
</feature>
<comment type="caution">
    <text evidence="3">The sequence shown here is derived from an EMBL/GenBank/DDBJ whole genome shotgun (WGS) entry which is preliminary data.</text>
</comment>
<dbReference type="AlphaFoldDB" id="A0A7W4FCG4"/>
<dbReference type="PANTHER" id="PTHR33546">
    <property type="entry name" value="LARGE, MULTIFUNCTIONAL SECRETED PROTEIN-RELATED"/>
    <property type="match status" value="1"/>
</dbReference>
<dbReference type="Pfam" id="PF07995">
    <property type="entry name" value="GSDH"/>
    <property type="match status" value="1"/>
</dbReference>
<dbReference type="InterPro" id="IPR012938">
    <property type="entry name" value="Glc/Sorbosone_DH"/>
</dbReference>
<feature type="chain" id="PRO_5030623412" evidence="1">
    <location>
        <begin position="25"/>
        <end position="376"/>
    </location>
</feature>
<evidence type="ECO:0000313" key="3">
    <source>
        <dbReference type="EMBL" id="MBB2155082.1"/>
    </source>
</evidence>
<organism evidence="3 4">
    <name type="scientific">Gluconacetobacter diazotrophicus</name>
    <name type="common">Acetobacter diazotrophicus</name>
    <dbReference type="NCBI Taxonomy" id="33996"/>
    <lineage>
        <taxon>Bacteria</taxon>
        <taxon>Pseudomonadati</taxon>
        <taxon>Pseudomonadota</taxon>
        <taxon>Alphaproteobacteria</taxon>
        <taxon>Acetobacterales</taxon>
        <taxon>Acetobacteraceae</taxon>
        <taxon>Gluconacetobacter</taxon>
    </lineage>
</organism>